<protein>
    <recommendedName>
        <fullName evidence="2">Integrator complex subunit 7 N-terminal domain-containing protein</fullName>
    </recommendedName>
</protein>
<evidence type="ECO:0000259" key="2">
    <source>
        <dbReference type="Pfam" id="PF24436"/>
    </source>
</evidence>
<dbReference type="InterPro" id="IPR033060">
    <property type="entry name" value="INTS7"/>
</dbReference>
<dbReference type="Proteomes" id="UP000274822">
    <property type="component" value="Unassembled WGS sequence"/>
</dbReference>
<evidence type="ECO:0000313" key="4">
    <source>
        <dbReference type="Proteomes" id="UP000274822"/>
    </source>
</evidence>
<feature type="compositionally biased region" description="Low complexity" evidence="1">
    <location>
        <begin position="10"/>
        <end position="24"/>
    </location>
</feature>
<evidence type="ECO:0000313" key="3">
    <source>
        <dbReference type="EMBL" id="RUS24711.1"/>
    </source>
</evidence>
<feature type="domain" description="Integrator complex subunit 7 N-terminal" evidence="2">
    <location>
        <begin position="64"/>
        <end position="213"/>
    </location>
</feature>
<dbReference type="EMBL" id="RBNJ01015148">
    <property type="protein sequence ID" value="RUS24711.1"/>
    <property type="molecule type" value="Genomic_DNA"/>
</dbReference>
<dbReference type="GO" id="GO:0032039">
    <property type="term" value="C:integrator complex"/>
    <property type="evidence" value="ECO:0007669"/>
    <property type="project" value="InterPro"/>
</dbReference>
<reference evidence="3 4" key="1">
    <citation type="journal article" date="2018" name="New Phytol.">
        <title>Phylogenomics of Endogonaceae and evolution of mycorrhizas within Mucoromycota.</title>
        <authorList>
            <person name="Chang Y."/>
            <person name="Desiro A."/>
            <person name="Na H."/>
            <person name="Sandor L."/>
            <person name="Lipzen A."/>
            <person name="Clum A."/>
            <person name="Barry K."/>
            <person name="Grigoriev I.V."/>
            <person name="Martin F.M."/>
            <person name="Stajich J.E."/>
            <person name="Smith M.E."/>
            <person name="Bonito G."/>
            <person name="Spatafora J.W."/>
        </authorList>
    </citation>
    <scope>NUCLEOTIDE SEQUENCE [LARGE SCALE GENOMIC DNA]</scope>
    <source>
        <strain evidence="3 4">AD002</strain>
    </source>
</reference>
<dbReference type="GO" id="GO:0034472">
    <property type="term" value="P:snRNA 3'-end processing"/>
    <property type="evidence" value="ECO:0007669"/>
    <property type="project" value="TreeGrafter"/>
</dbReference>
<proteinExistence type="predicted"/>
<keyword evidence="4" id="KW-1185">Reference proteome</keyword>
<comment type="caution">
    <text evidence="3">The sequence shown here is derived from an EMBL/GenBank/DDBJ whole genome shotgun (WGS) entry which is preliminary data.</text>
</comment>
<gene>
    <name evidence="3" type="ORF">BC938DRAFT_473188</name>
</gene>
<organism evidence="3 4">
    <name type="scientific">Jimgerdemannia flammicorona</name>
    <dbReference type="NCBI Taxonomy" id="994334"/>
    <lineage>
        <taxon>Eukaryota</taxon>
        <taxon>Fungi</taxon>
        <taxon>Fungi incertae sedis</taxon>
        <taxon>Mucoromycota</taxon>
        <taxon>Mucoromycotina</taxon>
        <taxon>Endogonomycetes</taxon>
        <taxon>Endogonales</taxon>
        <taxon>Endogonaceae</taxon>
        <taxon>Jimgerdemannia</taxon>
    </lineage>
</organism>
<sequence length="227" mass="25395">MQQPATWLVTTSSLSTTSQTNDDSPTTASEKQRHDFTQALNALETRFLNNLKTVKVKVPPGALLQVIAQFPKLFEDYPLPVLINSAILKLADWFRQHSSLPSSSVGNNLIRFYIYKVIKSASERHLSKVINVEELVRRILSVVMLNNDTIARAITLSSDTETNFTLYTFLARIIHRLDKSTEHVEIDAAICAADRICARSEQFPGAICARLAAKLEGKLELGRPIKM</sequence>
<dbReference type="Pfam" id="PF24436">
    <property type="entry name" value="INTS7_N"/>
    <property type="match status" value="1"/>
</dbReference>
<name>A0A433Q4G3_9FUNG</name>
<evidence type="ECO:0000256" key="1">
    <source>
        <dbReference type="SAM" id="MobiDB-lite"/>
    </source>
</evidence>
<dbReference type="InterPro" id="IPR056516">
    <property type="entry name" value="INTS7_N"/>
</dbReference>
<dbReference type="PANTHER" id="PTHR13322">
    <property type="entry name" value="C1ORF73 PROTEIN"/>
    <property type="match status" value="1"/>
</dbReference>
<accession>A0A433Q4G3</accession>
<dbReference type="PANTHER" id="PTHR13322:SF2">
    <property type="entry name" value="INTEGRATOR COMPLEX SUBUNIT 7"/>
    <property type="match status" value="1"/>
</dbReference>
<dbReference type="AlphaFoldDB" id="A0A433Q4G3"/>
<feature type="region of interest" description="Disordered" evidence="1">
    <location>
        <begin position="1"/>
        <end position="31"/>
    </location>
</feature>